<dbReference type="SMART" id="SM00327">
    <property type="entry name" value="VWA"/>
    <property type="match status" value="1"/>
</dbReference>
<dbReference type="SUPFAM" id="SSF53300">
    <property type="entry name" value="vWA-like"/>
    <property type="match status" value="1"/>
</dbReference>
<feature type="domain" description="VWFA" evidence="1">
    <location>
        <begin position="260"/>
        <end position="438"/>
    </location>
</feature>
<dbReference type="InterPro" id="IPR022156">
    <property type="entry name" value="Uncharacterised_YfbK_N"/>
</dbReference>
<dbReference type="Pfam" id="PF12450">
    <property type="entry name" value="vWF_A"/>
    <property type="match status" value="1"/>
</dbReference>
<dbReference type="AlphaFoldDB" id="A0A1Y1CK80"/>
<gene>
    <name evidence="2" type="ORF">ALGA_2397</name>
</gene>
<dbReference type="Pfam" id="PF00092">
    <property type="entry name" value="VWA"/>
    <property type="match status" value="1"/>
</dbReference>
<evidence type="ECO:0000313" key="2">
    <source>
        <dbReference type="EMBL" id="BAX80724.1"/>
    </source>
</evidence>
<dbReference type="InterPro" id="IPR002035">
    <property type="entry name" value="VWF_A"/>
</dbReference>
<sequence length="618" mass="68590">MRTKAILITLISLFLIGNLSAKSISGTVSDESNSPMPGVSIIIKGSSYGSVTNIEGKYTIEANENDILIFGFIGMIAQEIKVKQQNIINVILKAEKIGLDEVIVQGYSTKQKKEQKINRMYSPLQGRVSGIAIMEECESLEIMDYDSEEDFNTEGYSTIRENGYKSAVKSPLSTFSIDVDAASYSNVRRFLEEGTKPPIDAVRIEEMVNYFNYDYLQPNDEHPFSITNEVAECPWNSENLLLHIGLQGKKIETENLPASNLVFLLDVSGSMDSPNKLPLLKKAFKLLVGQLREDDRVAIVVYAGNSGLVLPSTSGNRKEDILNALNRLNAGGSTAGASGLKQAYKVASENFIDGGNNRIILATDGDFNIGQSSNAEMERLIEKEREKGIFISVLGFGMGNYKDDKMEIIADKGNGNYAYIDNILEAKKVLVNEFGGTLFTIAKDVKIQIEFNPAVVAEYRLVGYENRMLASEDFEDDTKDAGELGSGHSVTALYEIKLMKNKKKQDQELKYQNTSLNATAYSGNELATVKFRYKKPDGQKSLLLEKIITNTRIDKRELSNNFKFSASVAGFGLLLRDSKFKGNCSYEMLINLAQQSKGEDKEGYRSEFIQLMKLANQL</sequence>
<dbReference type="Proteomes" id="UP000218267">
    <property type="component" value="Chromosome"/>
</dbReference>
<dbReference type="RefSeq" id="WP_096429564.1">
    <property type="nucleotide sequence ID" value="NZ_AP018042.1"/>
</dbReference>
<dbReference type="PANTHER" id="PTHR10579:SF43">
    <property type="entry name" value="ZINC FINGER (C3HC4-TYPE RING FINGER) FAMILY PROTEIN"/>
    <property type="match status" value="1"/>
</dbReference>
<proteinExistence type="predicted"/>
<accession>A0A1Y1CK80</accession>
<evidence type="ECO:0000313" key="3">
    <source>
        <dbReference type="Proteomes" id="UP000218267"/>
    </source>
</evidence>
<keyword evidence="3" id="KW-1185">Reference proteome</keyword>
<dbReference type="InterPro" id="IPR036465">
    <property type="entry name" value="vWFA_dom_sf"/>
</dbReference>
<dbReference type="PROSITE" id="PS50234">
    <property type="entry name" value="VWFA"/>
    <property type="match status" value="1"/>
</dbReference>
<protein>
    <recommendedName>
        <fullName evidence="1">VWFA domain-containing protein</fullName>
    </recommendedName>
</protein>
<reference evidence="2 3" key="1">
    <citation type="journal article" date="2018" name="Mar. Genomics">
        <title>Complete genome sequence of Marinifilaceae bacterium strain SPP2, isolated from the Antarctic marine sediment.</title>
        <authorList>
            <person name="Watanabe M."/>
            <person name="Kojima H."/>
            <person name="Fukui M."/>
        </authorList>
    </citation>
    <scope>NUCLEOTIDE SEQUENCE [LARGE SCALE GENOMIC DNA]</scope>
    <source>
        <strain evidence="2 3">SPP2</strain>
    </source>
</reference>
<dbReference type="KEGG" id="mbas:ALGA_2397"/>
<name>A0A1Y1CK80_9BACT</name>
<dbReference type="EMBL" id="AP018042">
    <property type="protein sequence ID" value="BAX80724.1"/>
    <property type="molecule type" value="Genomic_DNA"/>
</dbReference>
<dbReference type="CDD" id="cd01465">
    <property type="entry name" value="vWA_subgroup"/>
    <property type="match status" value="1"/>
</dbReference>
<dbReference type="Pfam" id="PF12034">
    <property type="entry name" value="YfbK_C"/>
    <property type="match status" value="1"/>
</dbReference>
<dbReference type="Pfam" id="PF13715">
    <property type="entry name" value="CarbopepD_reg_2"/>
    <property type="match status" value="1"/>
</dbReference>
<reference evidence="3" key="2">
    <citation type="journal article" date="2020" name="Antonie Van Leeuwenhoek">
        <title>Labilibaculum antarcticum sp. nov., a novel facultative anaerobic, psychrotorelant bacterium isolated from marine sediment of Antarctica.</title>
        <authorList>
            <person name="Watanabe M."/>
            <person name="Kojima H."/>
            <person name="Fukui M."/>
        </authorList>
    </citation>
    <scope>NUCLEOTIDE SEQUENCE [LARGE SCALE GENOMIC DNA]</scope>
    <source>
        <strain evidence="3">SPP2</strain>
    </source>
</reference>
<dbReference type="Gene3D" id="3.40.50.410">
    <property type="entry name" value="von Willebrand factor, type A domain"/>
    <property type="match status" value="1"/>
</dbReference>
<evidence type="ECO:0000259" key="1">
    <source>
        <dbReference type="PROSITE" id="PS50234"/>
    </source>
</evidence>
<dbReference type="SUPFAM" id="SSF49464">
    <property type="entry name" value="Carboxypeptidase regulatory domain-like"/>
    <property type="match status" value="1"/>
</dbReference>
<organism evidence="2 3">
    <name type="scientific">Labilibaculum antarcticum</name>
    <dbReference type="NCBI Taxonomy" id="1717717"/>
    <lineage>
        <taxon>Bacteria</taxon>
        <taxon>Pseudomonadati</taxon>
        <taxon>Bacteroidota</taxon>
        <taxon>Bacteroidia</taxon>
        <taxon>Marinilabiliales</taxon>
        <taxon>Marinifilaceae</taxon>
        <taxon>Labilibaculum</taxon>
    </lineage>
</organism>
<dbReference type="InterPro" id="IPR051266">
    <property type="entry name" value="CLCR"/>
</dbReference>
<dbReference type="InterPro" id="IPR021908">
    <property type="entry name" value="YfbK_C"/>
</dbReference>
<dbReference type="InterPro" id="IPR008969">
    <property type="entry name" value="CarboxyPept-like_regulatory"/>
</dbReference>
<dbReference type="OrthoDB" id="9805121at2"/>
<dbReference type="PANTHER" id="PTHR10579">
    <property type="entry name" value="CALCIUM-ACTIVATED CHLORIDE CHANNEL REGULATOR"/>
    <property type="match status" value="1"/>
</dbReference>